<dbReference type="GO" id="GO:0015074">
    <property type="term" value="P:DNA integration"/>
    <property type="evidence" value="ECO:0007669"/>
    <property type="project" value="InterPro"/>
</dbReference>
<proteinExistence type="predicted"/>
<dbReference type="PANTHER" id="PTHR47592:SF27">
    <property type="entry name" value="OS08G0421700 PROTEIN"/>
    <property type="match status" value="1"/>
</dbReference>
<feature type="domain" description="Integrase catalytic" evidence="1">
    <location>
        <begin position="99"/>
        <end position="227"/>
    </location>
</feature>
<name>A0A5B6UYJ0_9ROSI</name>
<gene>
    <name evidence="2" type="ORF">EPI10_013572</name>
</gene>
<dbReference type="OrthoDB" id="1002273at2759"/>
<comment type="caution">
    <text evidence="2">The sequence shown here is derived from an EMBL/GenBank/DDBJ whole genome shotgun (WGS) entry which is preliminary data.</text>
</comment>
<dbReference type="InterPro" id="IPR054722">
    <property type="entry name" value="PolX-like_BBD"/>
</dbReference>
<protein>
    <submittedName>
        <fullName evidence="2">Retrovirus-related Pol polyprotein from transposon TNT 1-94</fullName>
    </submittedName>
</protein>
<accession>A0A5B6UYJ0</accession>
<dbReference type="Pfam" id="PF22936">
    <property type="entry name" value="Pol_BBD"/>
    <property type="match status" value="1"/>
</dbReference>
<dbReference type="InterPro" id="IPR036397">
    <property type="entry name" value="RNaseH_sf"/>
</dbReference>
<organism evidence="2 3">
    <name type="scientific">Gossypium australe</name>
    <dbReference type="NCBI Taxonomy" id="47621"/>
    <lineage>
        <taxon>Eukaryota</taxon>
        <taxon>Viridiplantae</taxon>
        <taxon>Streptophyta</taxon>
        <taxon>Embryophyta</taxon>
        <taxon>Tracheophyta</taxon>
        <taxon>Spermatophyta</taxon>
        <taxon>Magnoliopsida</taxon>
        <taxon>eudicotyledons</taxon>
        <taxon>Gunneridae</taxon>
        <taxon>Pentapetalae</taxon>
        <taxon>rosids</taxon>
        <taxon>malvids</taxon>
        <taxon>Malvales</taxon>
        <taxon>Malvaceae</taxon>
        <taxon>Malvoideae</taxon>
        <taxon>Gossypium</taxon>
    </lineage>
</organism>
<dbReference type="InterPro" id="IPR012337">
    <property type="entry name" value="RNaseH-like_sf"/>
</dbReference>
<dbReference type="PANTHER" id="PTHR47592">
    <property type="entry name" value="PBF68 PROTEIN"/>
    <property type="match status" value="1"/>
</dbReference>
<dbReference type="InterPro" id="IPR001584">
    <property type="entry name" value="Integrase_cat-core"/>
</dbReference>
<evidence type="ECO:0000313" key="3">
    <source>
        <dbReference type="Proteomes" id="UP000325315"/>
    </source>
</evidence>
<keyword evidence="3" id="KW-1185">Reference proteome</keyword>
<dbReference type="Proteomes" id="UP000325315">
    <property type="component" value="Unassembled WGS sequence"/>
</dbReference>
<dbReference type="PROSITE" id="PS50994">
    <property type="entry name" value="INTEGRASE"/>
    <property type="match status" value="1"/>
</dbReference>
<evidence type="ECO:0000313" key="2">
    <source>
        <dbReference type="EMBL" id="KAA3459045.1"/>
    </source>
</evidence>
<dbReference type="Gene3D" id="3.30.420.10">
    <property type="entry name" value="Ribonuclease H-like superfamily/Ribonuclease H"/>
    <property type="match status" value="1"/>
</dbReference>
<sequence length="227" mass="25463">MGHKSSDCMLPKKVRANEANVVEEISKEVSDMDLCVSTWLTQIQDNGGLILVPHIVSGATKTSFSGLTPYDKREKLDMGNVATSKIKGKGTVVLKITSSKKLKLQNVLYVLDIRKNLVSGTLLSVHSFRMVFESQKLVLGRGYVLDDMWKLNAIFVKSKDEAIEKFILYKQEVETQLNKKIKMVRSDRGGEYVEPFGEYCAKHGIIYEVTPPYSPQSNGVTEWKIGL</sequence>
<reference evidence="3" key="1">
    <citation type="journal article" date="2019" name="Plant Biotechnol. J.">
        <title>Genome sequencing of the Australian wild diploid species Gossypium australe highlights disease resistance and delayed gland morphogenesis.</title>
        <authorList>
            <person name="Cai Y."/>
            <person name="Cai X."/>
            <person name="Wang Q."/>
            <person name="Wang P."/>
            <person name="Zhang Y."/>
            <person name="Cai C."/>
            <person name="Xu Y."/>
            <person name="Wang K."/>
            <person name="Zhou Z."/>
            <person name="Wang C."/>
            <person name="Geng S."/>
            <person name="Li B."/>
            <person name="Dong Q."/>
            <person name="Hou Y."/>
            <person name="Wang H."/>
            <person name="Ai P."/>
            <person name="Liu Z."/>
            <person name="Yi F."/>
            <person name="Sun M."/>
            <person name="An G."/>
            <person name="Cheng J."/>
            <person name="Zhang Y."/>
            <person name="Shi Q."/>
            <person name="Xie Y."/>
            <person name="Shi X."/>
            <person name="Chang Y."/>
            <person name="Huang F."/>
            <person name="Chen Y."/>
            <person name="Hong S."/>
            <person name="Mi L."/>
            <person name="Sun Q."/>
            <person name="Zhang L."/>
            <person name="Zhou B."/>
            <person name="Peng R."/>
            <person name="Zhang X."/>
            <person name="Liu F."/>
        </authorList>
    </citation>
    <scope>NUCLEOTIDE SEQUENCE [LARGE SCALE GENOMIC DNA]</scope>
    <source>
        <strain evidence="3">cv. PA1801</strain>
    </source>
</reference>
<dbReference type="SUPFAM" id="SSF53098">
    <property type="entry name" value="Ribonuclease H-like"/>
    <property type="match status" value="1"/>
</dbReference>
<dbReference type="GO" id="GO:0003676">
    <property type="term" value="F:nucleic acid binding"/>
    <property type="evidence" value="ECO:0007669"/>
    <property type="project" value="InterPro"/>
</dbReference>
<evidence type="ECO:0000259" key="1">
    <source>
        <dbReference type="PROSITE" id="PS50994"/>
    </source>
</evidence>
<dbReference type="EMBL" id="SMMG02000010">
    <property type="protein sequence ID" value="KAA3459045.1"/>
    <property type="molecule type" value="Genomic_DNA"/>
</dbReference>
<dbReference type="AlphaFoldDB" id="A0A5B6UYJ0"/>